<dbReference type="PANTHER" id="PTHR43553">
    <property type="entry name" value="HEAVY METAL TRANSPORTER"/>
    <property type="match status" value="1"/>
</dbReference>
<dbReference type="PROSITE" id="PS00211">
    <property type="entry name" value="ABC_TRANSPORTER_1"/>
    <property type="match status" value="2"/>
</dbReference>
<feature type="region of interest" description="Disordered" evidence="9">
    <location>
        <begin position="1"/>
        <end position="21"/>
    </location>
</feature>
<feature type="domain" description="ABC transporter" evidence="10">
    <location>
        <begin position="341"/>
        <end position="573"/>
    </location>
</feature>
<dbReference type="GO" id="GO:0042626">
    <property type="term" value="F:ATPase-coupled transmembrane transporter activity"/>
    <property type="evidence" value="ECO:0007669"/>
    <property type="project" value="TreeGrafter"/>
</dbReference>
<keyword evidence="7" id="KW-1278">Translocase</keyword>
<comment type="caution">
    <text evidence="11">The sequence shown here is derived from an EMBL/GenBank/DDBJ whole genome shotgun (WGS) entry which is preliminary data.</text>
</comment>
<dbReference type="RefSeq" id="WP_171419448.1">
    <property type="nucleotide sequence ID" value="NZ_JABFOR010000054.1"/>
</dbReference>
<evidence type="ECO:0000256" key="6">
    <source>
        <dbReference type="ARBA" id="ARBA00022840"/>
    </source>
</evidence>
<dbReference type="InterPro" id="IPR003593">
    <property type="entry name" value="AAA+_ATPase"/>
</dbReference>
<dbReference type="InterPro" id="IPR003439">
    <property type="entry name" value="ABC_transporter-like_ATP-bd"/>
</dbReference>
<evidence type="ECO:0000313" key="12">
    <source>
        <dbReference type="Proteomes" id="UP000552038"/>
    </source>
</evidence>
<evidence type="ECO:0000256" key="9">
    <source>
        <dbReference type="SAM" id="MobiDB-lite"/>
    </source>
</evidence>
<accession>A0AAP7DLE8</accession>
<dbReference type="GO" id="GO:0043190">
    <property type="term" value="C:ATP-binding cassette (ABC) transporter complex"/>
    <property type="evidence" value="ECO:0007669"/>
    <property type="project" value="TreeGrafter"/>
</dbReference>
<evidence type="ECO:0000256" key="2">
    <source>
        <dbReference type="ARBA" id="ARBA00005417"/>
    </source>
</evidence>
<dbReference type="InterPro" id="IPR027417">
    <property type="entry name" value="P-loop_NTPase"/>
</dbReference>
<feature type="domain" description="ABC transporter" evidence="10">
    <location>
        <begin position="29"/>
        <end position="270"/>
    </location>
</feature>
<organism evidence="11 12">
    <name type="scientific">Paenibacillus alvei</name>
    <name type="common">Bacillus alvei</name>
    <dbReference type="NCBI Taxonomy" id="44250"/>
    <lineage>
        <taxon>Bacteria</taxon>
        <taxon>Bacillati</taxon>
        <taxon>Bacillota</taxon>
        <taxon>Bacilli</taxon>
        <taxon>Bacillales</taxon>
        <taxon>Paenibacillaceae</taxon>
        <taxon>Paenibacillus</taxon>
    </lineage>
</organism>
<evidence type="ECO:0000259" key="10">
    <source>
        <dbReference type="PROSITE" id="PS50893"/>
    </source>
</evidence>
<dbReference type="PANTHER" id="PTHR43553:SF19">
    <property type="entry name" value="HMP_THIAMINE IMPORT ATP-BINDING PROTEIN YKOD-RELATED"/>
    <property type="match status" value="1"/>
</dbReference>
<evidence type="ECO:0000256" key="3">
    <source>
        <dbReference type="ARBA" id="ARBA00022448"/>
    </source>
</evidence>
<dbReference type="Proteomes" id="UP000552038">
    <property type="component" value="Unassembled WGS sequence"/>
</dbReference>
<evidence type="ECO:0000256" key="5">
    <source>
        <dbReference type="ARBA" id="ARBA00022741"/>
    </source>
</evidence>
<keyword evidence="5" id="KW-0547">Nucleotide-binding</keyword>
<dbReference type="InterPro" id="IPR017871">
    <property type="entry name" value="ABC_transporter-like_CS"/>
</dbReference>
<dbReference type="Pfam" id="PF00005">
    <property type="entry name" value="ABC_tran"/>
    <property type="match status" value="2"/>
</dbReference>
<keyword evidence="8" id="KW-0472">Membrane</keyword>
<keyword evidence="3" id="KW-0813">Transport</keyword>
<dbReference type="Gene3D" id="3.40.50.300">
    <property type="entry name" value="P-loop containing nucleotide triphosphate hydrolases"/>
    <property type="match status" value="2"/>
</dbReference>
<dbReference type="SMART" id="SM00382">
    <property type="entry name" value="AAA"/>
    <property type="match status" value="2"/>
</dbReference>
<dbReference type="EMBL" id="JABFOR010000054">
    <property type="protein sequence ID" value="NOJ73701.1"/>
    <property type="molecule type" value="Genomic_DNA"/>
</dbReference>
<evidence type="ECO:0000256" key="8">
    <source>
        <dbReference type="ARBA" id="ARBA00023136"/>
    </source>
</evidence>
<protein>
    <submittedName>
        <fullName evidence="11">ATP-binding cassette domain-containing protein</fullName>
    </submittedName>
</protein>
<comment type="subcellular location">
    <subcellularLocation>
        <location evidence="1">Cell membrane</location>
        <topology evidence="1">Peripheral membrane protein</topology>
    </subcellularLocation>
</comment>
<evidence type="ECO:0000256" key="7">
    <source>
        <dbReference type="ARBA" id="ARBA00022967"/>
    </source>
</evidence>
<proteinExistence type="inferred from homology"/>
<comment type="similarity">
    <text evidence="2">Belongs to the ABC transporter superfamily.</text>
</comment>
<keyword evidence="6 11" id="KW-0067">ATP-binding</keyword>
<dbReference type="GO" id="GO:0005524">
    <property type="term" value="F:ATP binding"/>
    <property type="evidence" value="ECO:0007669"/>
    <property type="project" value="UniProtKB-KW"/>
</dbReference>
<dbReference type="AlphaFoldDB" id="A0AAP7DLE8"/>
<dbReference type="InterPro" id="IPR015856">
    <property type="entry name" value="ABC_transpr_CbiO/EcfA_su"/>
</dbReference>
<evidence type="ECO:0000256" key="4">
    <source>
        <dbReference type="ARBA" id="ARBA00022475"/>
    </source>
</evidence>
<keyword evidence="4" id="KW-1003">Cell membrane</keyword>
<evidence type="ECO:0000313" key="11">
    <source>
        <dbReference type="EMBL" id="NOJ73701.1"/>
    </source>
</evidence>
<evidence type="ECO:0000256" key="1">
    <source>
        <dbReference type="ARBA" id="ARBA00004202"/>
    </source>
</evidence>
<dbReference type="GO" id="GO:0016887">
    <property type="term" value="F:ATP hydrolysis activity"/>
    <property type="evidence" value="ECO:0007669"/>
    <property type="project" value="InterPro"/>
</dbReference>
<name>A0AAP7DLE8_PAEAL</name>
<dbReference type="PROSITE" id="PS50893">
    <property type="entry name" value="ABC_TRANSPORTER_2"/>
    <property type="match status" value="2"/>
</dbReference>
<sequence>MTSRLLLPNEHASPATREDDIEPHPNIAIAALNVSLAFEHESEPILSGIECSIMDGETVLLLGPSGCGKSSLAFCLVGLYPYAIDSFVEGSIQVYGKPIEQYGSGEVAQLIGIVFQDFESQFCMLRVEEEVAFCLENRKCPRSDMEPIIYEVLEKVGLLGWRQAYIHELSGGMKQKLALACALALRVKMLVLDEPTSNLDPYTRRQFAALIAELAQKEGVSLLIIEHQLDDWIGFADRLLVMNERGELAFDGLPAAYFEQRAAEAKSHGIWLPQAFELQRTLQQTVSSYCTASGLTHYPALTDDELLNMLLPLSVEIQKAAVRILTPAKPKPTQQQRRTVLKAEGLAYQRQGRSIIHNESLTLYEGEWAALVGPNGAGKSTLASLLSGLTQPSDGHILLQDLPLHRYAERELRALIGYIFQNPEHQFITDTVFDELAFGMRMQHVEEEEVNIRVAEALARFRLSKVAKANPFSISQGQKRRLSVASVLTDSQQLLLCDEPTYGQDAYTSKQLMDMLQMRVQAGATVLMITHDMEWVQAYADRVIVLDQGHIRYNGCPSELWTKQSELVEACHLRRPMNFAIAERLQALISARKEVEGQ</sequence>
<dbReference type="InterPro" id="IPR050095">
    <property type="entry name" value="ECF_ABC_transporter_ATP-bd"/>
</dbReference>
<gene>
    <name evidence="11" type="ORF">HMI46_24615</name>
</gene>
<dbReference type="CDD" id="cd03225">
    <property type="entry name" value="ABC_cobalt_CbiO_domain1"/>
    <property type="match status" value="2"/>
</dbReference>
<dbReference type="SUPFAM" id="SSF52540">
    <property type="entry name" value="P-loop containing nucleoside triphosphate hydrolases"/>
    <property type="match status" value="2"/>
</dbReference>
<dbReference type="NCBIfam" id="NF010167">
    <property type="entry name" value="PRK13648.1"/>
    <property type="match status" value="2"/>
</dbReference>
<reference evidence="11 12" key="1">
    <citation type="submission" date="2020-05" db="EMBL/GenBank/DDBJ databases">
        <title>Whole genome sequencing and identification of novel metabolites from Paenibacillus alvei strain JR949.</title>
        <authorList>
            <person name="Rajendhran J."/>
            <person name="Sree Pranav P."/>
            <person name="Mahalakshmi B."/>
            <person name="Karthikeyan R."/>
        </authorList>
    </citation>
    <scope>NUCLEOTIDE SEQUENCE [LARGE SCALE GENOMIC DNA]</scope>
    <source>
        <strain evidence="11 12">JR949</strain>
    </source>
</reference>